<gene>
    <name evidence="2" type="ORF">GN244_ATG05853</name>
    <name evidence="3" type="ORF">GN958_ATG20060</name>
</gene>
<proteinExistence type="predicted"/>
<evidence type="ECO:0000313" key="3">
    <source>
        <dbReference type="EMBL" id="KAF4130755.1"/>
    </source>
</evidence>
<dbReference type="EMBL" id="WSZM01000111">
    <property type="protein sequence ID" value="KAF4041817.1"/>
    <property type="molecule type" value="Genomic_DNA"/>
</dbReference>
<organism evidence="2 4">
    <name type="scientific">Phytophthora infestans</name>
    <name type="common">Potato late blight agent</name>
    <name type="synonym">Botrytis infestans</name>
    <dbReference type="NCBI Taxonomy" id="4787"/>
    <lineage>
        <taxon>Eukaryota</taxon>
        <taxon>Sar</taxon>
        <taxon>Stramenopiles</taxon>
        <taxon>Oomycota</taxon>
        <taxon>Peronosporomycetes</taxon>
        <taxon>Peronosporales</taxon>
        <taxon>Peronosporaceae</taxon>
        <taxon>Phytophthora</taxon>
    </lineage>
</organism>
<feature type="compositionally biased region" description="Polar residues" evidence="1">
    <location>
        <begin position="64"/>
        <end position="73"/>
    </location>
</feature>
<dbReference type="Proteomes" id="UP000602510">
    <property type="component" value="Unassembled WGS sequence"/>
</dbReference>
<dbReference type="AlphaFoldDB" id="A0A833S6R4"/>
<protein>
    <submittedName>
        <fullName evidence="2">Uncharacterized protein</fullName>
    </submittedName>
</protein>
<evidence type="ECO:0000256" key="1">
    <source>
        <dbReference type="SAM" id="MobiDB-lite"/>
    </source>
</evidence>
<evidence type="ECO:0000313" key="4">
    <source>
        <dbReference type="Proteomes" id="UP000602510"/>
    </source>
</evidence>
<sequence>MPVRPFLPDGGIKFFSNNGVGDWHHDSNATPERTPHACNSASREEPVQLGNVVAGPAGRPANFAPTNPTSASSFAADPTVASRAA</sequence>
<evidence type="ECO:0000313" key="2">
    <source>
        <dbReference type="EMBL" id="KAF4041817.1"/>
    </source>
</evidence>
<name>A0A833S6R4_PHYIN</name>
<dbReference type="Proteomes" id="UP000704712">
    <property type="component" value="Unassembled WGS sequence"/>
</dbReference>
<comment type="caution">
    <text evidence="2">The sequence shown here is derived from an EMBL/GenBank/DDBJ whole genome shotgun (WGS) entry which is preliminary data.</text>
</comment>
<dbReference type="EMBL" id="JAACNO010002805">
    <property type="protein sequence ID" value="KAF4130755.1"/>
    <property type="molecule type" value="Genomic_DNA"/>
</dbReference>
<reference evidence="2" key="1">
    <citation type="submission" date="2020-04" db="EMBL/GenBank/DDBJ databases">
        <title>Hybrid Assembly of Korean Phytophthora infestans isolates.</title>
        <authorList>
            <person name="Prokchorchik M."/>
            <person name="Lee Y."/>
            <person name="Seo J."/>
            <person name="Cho J.-H."/>
            <person name="Park Y.-E."/>
            <person name="Jang D.-C."/>
            <person name="Im J.-S."/>
            <person name="Choi J.-G."/>
            <person name="Park H.-J."/>
            <person name="Lee G.-B."/>
            <person name="Lee Y.-G."/>
            <person name="Hong S.-Y."/>
            <person name="Cho K."/>
            <person name="Sohn K.H."/>
        </authorList>
    </citation>
    <scope>NUCLEOTIDE SEQUENCE</scope>
    <source>
        <strain evidence="2">KR_1_A1</strain>
        <strain evidence="3">KR_2_A2</strain>
    </source>
</reference>
<accession>A0A833S6R4</accession>
<keyword evidence="4" id="KW-1185">Reference proteome</keyword>
<feature type="region of interest" description="Disordered" evidence="1">
    <location>
        <begin position="52"/>
        <end position="85"/>
    </location>
</feature>